<gene>
    <name evidence="1" type="ORF">K488DRAFT_19881</name>
</gene>
<accession>A0ACB8QQ37</accession>
<sequence length="327" mass="36616">SPAASSHASLPRSPVTTSSFQSASLSASAASQDGIEAHRQRELKWVTLMGSTKAAEARKNRKVRKLLQEGVPASVRYQVWAHLTDSRSKRLEGLYARLCARGRVGVSDLIERDVKDTFERDARLDPTSLVALLQAYVTMVPDIQYEKGLTYIAGQLLLQSPEEDAFWIFISLMDTHLRPYFAANGVQLDVDASLFAKAVEAVDPSVGKRLFVDYSIPPVEVVRPWFTSLFVEALPTEYFQRVWDIFLSEGVVFLFRVGLALLVCCRRTLLDTKGDAAVLALLRRPPLMLISSTPDTFIELVSSVKLKDDDIRKQRVKMEAQVKRQTQ</sequence>
<dbReference type="EMBL" id="MU273510">
    <property type="protein sequence ID" value="KAI0033862.1"/>
    <property type="molecule type" value="Genomic_DNA"/>
</dbReference>
<organism evidence="1 2">
    <name type="scientific">Vararia minispora EC-137</name>
    <dbReference type="NCBI Taxonomy" id="1314806"/>
    <lineage>
        <taxon>Eukaryota</taxon>
        <taxon>Fungi</taxon>
        <taxon>Dikarya</taxon>
        <taxon>Basidiomycota</taxon>
        <taxon>Agaricomycotina</taxon>
        <taxon>Agaricomycetes</taxon>
        <taxon>Russulales</taxon>
        <taxon>Lachnocladiaceae</taxon>
        <taxon>Vararia</taxon>
    </lineage>
</organism>
<comment type="caution">
    <text evidence="1">The sequence shown here is derived from an EMBL/GenBank/DDBJ whole genome shotgun (WGS) entry which is preliminary data.</text>
</comment>
<name>A0ACB8QQ37_9AGAM</name>
<evidence type="ECO:0000313" key="1">
    <source>
        <dbReference type="EMBL" id="KAI0033862.1"/>
    </source>
</evidence>
<reference evidence="1" key="1">
    <citation type="submission" date="2021-02" db="EMBL/GenBank/DDBJ databases">
        <authorList>
            <consortium name="DOE Joint Genome Institute"/>
            <person name="Ahrendt S."/>
            <person name="Looney B.P."/>
            <person name="Miyauchi S."/>
            <person name="Morin E."/>
            <person name="Drula E."/>
            <person name="Courty P.E."/>
            <person name="Chicoki N."/>
            <person name="Fauchery L."/>
            <person name="Kohler A."/>
            <person name="Kuo A."/>
            <person name="Labutti K."/>
            <person name="Pangilinan J."/>
            <person name="Lipzen A."/>
            <person name="Riley R."/>
            <person name="Andreopoulos W."/>
            <person name="He G."/>
            <person name="Johnson J."/>
            <person name="Barry K.W."/>
            <person name="Grigoriev I.V."/>
            <person name="Nagy L."/>
            <person name="Hibbett D."/>
            <person name="Henrissat B."/>
            <person name="Matheny P.B."/>
            <person name="Labbe J."/>
            <person name="Martin F."/>
        </authorList>
    </citation>
    <scope>NUCLEOTIDE SEQUENCE</scope>
    <source>
        <strain evidence="1">EC-137</strain>
    </source>
</reference>
<evidence type="ECO:0000313" key="2">
    <source>
        <dbReference type="Proteomes" id="UP000814128"/>
    </source>
</evidence>
<feature type="non-terminal residue" evidence="1">
    <location>
        <position position="327"/>
    </location>
</feature>
<reference evidence="1" key="2">
    <citation type="journal article" date="2022" name="New Phytol.">
        <title>Evolutionary transition to the ectomycorrhizal habit in the genomes of a hyperdiverse lineage of mushroom-forming fungi.</title>
        <authorList>
            <person name="Looney B."/>
            <person name="Miyauchi S."/>
            <person name="Morin E."/>
            <person name="Drula E."/>
            <person name="Courty P.E."/>
            <person name="Kohler A."/>
            <person name="Kuo A."/>
            <person name="LaButti K."/>
            <person name="Pangilinan J."/>
            <person name="Lipzen A."/>
            <person name="Riley R."/>
            <person name="Andreopoulos W."/>
            <person name="He G."/>
            <person name="Johnson J."/>
            <person name="Nolan M."/>
            <person name="Tritt A."/>
            <person name="Barry K.W."/>
            <person name="Grigoriev I.V."/>
            <person name="Nagy L.G."/>
            <person name="Hibbett D."/>
            <person name="Henrissat B."/>
            <person name="Matheny P.B."/>
            <person name="Labbe J."/>
            <person name="Martin F.M."/>
        </authorList>
    </citation>
    <scope>NUCLEOTIDE SEQUENCE</scope>
    <source>
        <strain evidence="1">EC-137</strain>
    </source>
</reference>
<dbReference type="Proteomes" id="UP000814128">
    <property type="component" value="Unassembled WGS sequence"/>
</dbReference>
<keyword evidence="2" id="KW-1185">Reference proteome</keyword>
<protein>
    <submittedName>
        <fullName evidence="1">Rab-GTPase-TBC domain-containing protein</fullName>
    </submittedName>
</protein>
<feature type="non-terminal residue" evidence="1">
    <location>
        <position position="1"/>
    </location>
</feature>
<proteinExistence type="predicted"/>